<sequence length="481" mass="55187">MSALENLTEGFSRINFDASPHQAWLSGHHQRTSNRNLRIMPSDDEDEDEDEDEAIYSSEDSGQKSLRKTTKPKKLTKPKATIPLPSDEEDNTDEEDDDDDEHDDELLPIHQSMRRPMHGGLPYRINRSAPTLPQQFEPHPSQHLFMQHSDGSTNSNHSSSVATHPQNQRSVSTDDLSRFLKDGQHQNKSSGVGHEGEAADDEDDQVIGQHLRHASNSLDVPPTIHHMHQYQQYHQQQQLAQFQYLQQQQQQYVANTSMQPRNQKQQQPMQPSQQQQRMTTMSGMDLLIQREQEKAEAKRQKPKMNPGKVKIEGLLGKLPEPGTHNINFQQIQQQQQQQQQQQHQLQQQMHQQHYMNSPVPTINGNKKYSHANRQVYYQQQQQQQQAYGYVPNPPSMYDYYSNGRSSVPPMYSAQPSFYQLPNYTSSGNLYTTMMAAPGSQSLPHINRPGSAMSSYPNSSNLKQQPRSTTPVSFSPQQYQQQ</sequence>
<reference evidence="2 3" key="1">
    <citation type="submission" date="2019-09" db="EMBL/GenBank/DDBJ databases">
        <authorList>
            <consortium name="DOE Joint Genome Institute"/>
            <person name="Mondo S.J."/>
            <person name="Navarro-Mendoza M.I."/>
            <person name="Perez-Arques C."/>
            <person name="Panchal S."/>
            <person name="Nicolas F.E."/>
            <person name="Ganguly P."/>
            <person name="Pangilinan J."/>
            <person name="Grigoriev I."/>
            <person name="Heitman J."/>
            <person name="Sanya K."/>
            <person name="Garre V."/>
        </authorList>
    </citation>
    <scope>NUCLEOTIDE SEQUENCE [LARGE SCALE GENOMIC DNA]</scope>
    <source>
        <strain evidence="2 3">MU402</strain>
    </source>
</reference>
<dbReference type="AlphaFoldDB" id="A0A8H4BEZ3"/>
<feature type="compositionally biased region" description="Low complexity" evidence="1">
    <location>
        <begin position="253"/>
        <end position="278"/>
    </location>
</feature>
<evidence type="ECO:0000313" key="3">
    <source>
        <dbReference type="Proteomes" id="UP000469890"/>
    </source>
</evidence>
<evidence type="ECO:0000313" key="2">
    <source>
        <dbReference type="EMBL" id="KAF1800171.1"/>
    </source>
</evidence>
<feature type="compositionally biased region" description="Acidic residues" evidence="1">
    <location>
        <begin position="42"/>
        <end position="54"/>
    </location>
</feature>
<feature type="region of interest" description="Disordered" evidence="1">
    <location>
        <begin position="253"/>
        <end position="279"/>
    </location>
</feature>
<feature type="compositionally biased region" description="Basic residues" evidence="1">
    <location>
        <begin position="65"/>
        <end position="77"/>
    </location>
</feature>
<gene>
    <name evidence="2" type="ORF">FB192DRAFT_1438468</name>
</gene>
<dbReference type="EMBL" id="JAAECE010000006">
    <property type="protein sequence ID" value="KAF1800171.1"/>
    <property type="molecule type" value="Genomic_DNA"/>
</dbReference>
<accession>A0A8H4BEZ3</accession>
<feature type="compositionally biased region" description="Polar residues" evidence="1">
    <location>
        <begin position="451"/>
        <end position="481"/>
    </location>
</feature>
<feature type="compositionally biased region" description="Low complexity" evidence="1">
    <location>
        <begin position="148"/>
        <end position="160"/>
    </location>
</feature>
<evidence type="ECO:0000256" key="1">
    <source>
        <dbReference type="SAM" id="MobiDB-lite"/>
    </source>
</evidence>
<comment type="caution">
    <text evidence="2">The sequence shown here is derived from an EMBL/GenBank/DDBJ whole genome shotgun (WGS) entry which is preliminary data.</text>
</comment>
<protein>
    <submittedName>
        <fullName evidence="2">Uncharacterized protein</fullName>
    </submittedName>
</protein>
<proteinExistence type="predicted"/>
<feature type="region of interest" description="Disordered" evidence="1">
    <location>
        <begin position="438"/>
        <end position="481"/>
    </location>
</feature>
<feature type="compositionally biased region" description="Polar residues" evidence="1">
    <location>
        <begin position="161"/>
        <end position="174"/>
    </location>
</feature>
<feature type="compositionally biased region" description="Acidic residues" evidence="1">
    <location>
        <begin position="86"/>
        <end position="106"/>
    </location>
</feature>
<organism evidence="2 3">
    <name type="scientific">Mucor circinelloides f. lusitanicus</name>
    <name type="common">Mucor racemosus var. lusitanicus</name>
    <dbReference type="NCBI Taxonomy" id="29924"/>
    <lineage>
        <taxon>Eukaryota</taxon>
        <taxon>Fungi</taxon>
        <taxon>Fungi incertae sedis</taxon>
        <taxon>Mucoromycota</taxon>
        <taxon>Mucoromycotina</taxon>
        <taxon>Mucoromycetes</taxon>
        <taxon>Mucorales</taxon>
        <taxon>Mucorineae</taxon>
        <taxon>Mucoraceae</taxon>
        <taxon>Mucor</taxon>
    </lineage>
</organism>
<feature type="region of interest" description="Disordered" evidence="1">
    <location>
        <begin position="25"/>
        <end position="174"/>
    </location>
</feature>
<name>A0A8H4BEZ3_MUCCL</name>
<dbReference type="Proteomes" id="UP000469890">
    <property type="component" value="Unassembled WGS sequence"/>
</dbReference>